<dbReference type="GO" id="GO:0003677">
    <property type="term" value="F:DNA binding"/>
    <property type="evidence" value="ECO:0007669"/>
    <property type="project" value="UniProtKB-UniRule"/>
</dbReference>
<evidence type="ECO:0000256" key="6">
    <source>
        <dbReference type="ARBA" id="ARBA00022842"/>
    </source>
</evidence>
<keyword evidence="6" id="KW-0460">Magnesium</keyword>
<keyword evidence="8 10" id="KW-0238">DNA-binding</keyword>
<keyword evidence="5" id="KW-0479">Metal-binding</keyword>
<comment type="catalytic activity">
    <reaction evidence="1 10">
        <text>ATP-dependent breakage, passage and rejoining of double-stranded DNA.</text>
        <dbReference type="EC" id="5.6.2.2"/>
    </reaction>
</comment>
<dbReference type="CDD" id="cd00223">
    <property type="entry name" value="TOPRIM_TopoIIB_SPO"/>
    <property type="match status" value="1"/>
</dbReference>
<keyword evidence="9 10" id="KW-0413">Isomerase</keyword>
<dbReference type="PANTHER" id="PTHR10848">
    <property type="entry name" value="MEIOTIC RECOMBINATION PROTEIN SPO11"/>
    <property type="match status" value="1"/>
</dbReference>
<comment type="cofactor">
    <cofactor evidence="2">
        <name>Mg(2+)</name>
        <dbReference type="ChEBI" id="CHEBI:18420"/>
    </cofactor>
</comment>
<evidence type="ECO:0000259" key="13">
    <source>
        <dbReference type="Pfam" id="PF21180"/>
    </source>
</evidence>
<feature type="active site" description="O-(5'-phospho-DNA)-tyrosine intermediate" evidence="10">
    <location>
        <position position="166"/>
    </location>
</feature>
<feature type="domain" description="Topoisomerase 6 subunit A/Spo11 TOPRIM" evidence="13">
    <location>
        <begin position="254"/>
        <end position="401"/>
    </location>
</feature>
<dbReference type="InterPro" id="IPR036078">
    <property type="entry name" value="Spo11/TopoVI_A_sf"/>
</dbReference>
<evidence type="ECO:0000313" key="14">
    <source>
        <dbReference type="EMBL" id="KAK3200968.1"/>
    </source>
</evidence>
<dbReference type="GO" id="GO:0007131">
    <property type="term" value="P:reciprocal meiotic recombination"/>
    <property type="evidence" value="ECO:0007669"/>
    <property type="project" value="TreeGrafter"/>
</dbReference>
<dbReference type="SUPFAM" id="SSF56726">
    <property type="entry name" value="DNA topoisomerase IV, alpha subunit"/>
    <property type="match status" value="1"/>
</dbReference>
<dbReference type="InterPro" id="IPR013049">
    <property type="entry name" value="Spo11/TopoVI_A_N"/>
</dbReference>
<evidence type="ECO:0000256" key="1">
    <source>
        <dbReference type="ARBA" id="ARBA00000185"/>
    </source>
</evidence>
<dbReference type="EC" id="5.6.2.2" evidence="4"/>
<dbReference type="PRINTS" id="PR01550">
    <property type="entry name" value="TOP6AFAMILY"/>
</dbReference>
<keyword evidence="15" id="KW-1185">Reference proteome</keyword>
<evidence type="ECO:0000256" key="11">
    <source>
        <dbReference type="SAM" id="MobiDB-lite"/>
    </source>
</evidence>
<dbReference type="Gene3D" id="1.10.10.10">
    <property type="entry name" value="Winged helix-like DNA-binding domain superfamily/Winged helix DNA-binding domain"/>
    <property type="match status" value="1"/>
</dbReference>
<comment type="similarity">
    <text evidence="3 10">Belongs to the TOP6A family.</text>
</comment>
<proteinExistence type="inferred from homology"/>
<keyword evidence="7 10" id="KW-0799">Topoisomerase</keyword>
<gene>
    <name evidence="14" type="ORF">GRF29_213g500612</name>
</gene>
<dbReference type="InterPro" id="IPR034136">
    <property type="entry name" value="TOPRIM_Topo6A/Spo11"/>
</dbReference>
<evidence type="ECO:0000256" key="4">
    <source>
        <dbReference type="ARBA" id="ARBA00012895"/>
    </source>
</evidence>
<dbReference type="InterPro" id="IPR002815">
    <property type="entry name" value="Spo11/TopoVI_A"/>
</dbReference>
<evidence type="ECO:0000256" key="8">
    <source>
        <dbReference type="ARBA" id="ARBA00023125"/>
    </source>
</evidence>
<evidence type="ECO:0000259" key="12">
    <source>
        <dbReference type="Pfam" id="PF04406"/>
    </source>
</evidence>
<feature type="region of interest" description="Disordered" evidence="11">
    <location>
        <begin position="1"/>
        <end position="25"/>
    </location>
</feature>
<dbReference type="GO" id="GO:0000228">
    <property type="term" value="C:nuclear chromosome"/>
    <property type="evidence" value="ECO:0007669"/>
    <property type="project" value="TreeGrafter"/>
</dbReference>
<accession>A0AAN6LPZ1</accession>
<dbReference type="AlphaFoldDB" id="A0AAN6LPZ1"/>
<evidence type="ECO:0000313" key="15">
    <source>
        <dbReference type="Proteomes" id="UP001280581"/>
    </source>
</evidence>
<evidence type="ECO:0000256" key="7">
    <source>
        <dbReference type="ARBA" id="ARBA00023029"/>
    </source>
</evidence>
<dbReference type="GO" id="GO:0042138">
    <property type="term" value="P:meiotic DNA double-strand break formation"/>
    <property type="evidence" value="ECO:0007669"/>
    <property type="project" value="TreeGrafter"/>
</dbReference>
<sequence length="429" mass="48273">MDAFDDENLLFEPFLPSPPNNQPCDPPELFSDDDEILENYLDGDSSDPKIGIEYDYENTFTPDKAVKDRDWVIEQVENMLENVVDGLLAEDQHIVIILKTRSGLNRRQLHPARDVDPAPPARSMEINYPGSNINDMKRFTVVLRILELVHCCLINDTTMTKRDMFYRHPDLFGKQSVVDRYVDDIACTIGVARSMLNVTAAAKGLMAGNVVIERPDGTSVSGMSEPEGILIPANFESETLDMACIQWVLIIEKEAKGYPDLVSRKLVRRLSDEYPQIPMFVFVDLDPDGIHIMSTYKYGSLRLSHEDAPRTDAPGVNLPNLKWLGVQSHQIDRKPGNEGDTTTSELANAQGIRKLTDRDRKKAGHMLEWGVCGEHGREPEWRVELQRLLMLNIKAEMQILDEEPGGLVSWLGIQLGVLQGGSADDEILF</sequence>
<evidence type="ECO:0000256" key="10">
    <source>
        <dbReference type="PROSITE-ProRule" id="PRU01385"/>
    </source>
</evidence>
<dbReference type="GO" id="GO:0005524">
    <property type="term" value="F:ATP binding"/>
    <property type="evidence" value="ECO:0007669"/>
    <property type="project" value="InterPro"/>
</dbReference>
<evidence type="ECO:0000256" key="2">
    <source>
        <dbReference type="ARBA" id="ARBA00001946"/>
    </source>
</evidence>
<name>A0AAN6LPZ1_9PLEO</name>
<evidence type="ECO:0000256" key="9">
    <source>
        <dbReference type="ARBA" id="ARBA00023235"/>
    </source>
</evidence>
<protein>
    <recommendedName>
        <fullName evidence="4">DNA topoisomerase (ATP-hydrolyzing)</fullName>
        <ecNumber evidence="4">5.6.2.2</ecNumber>
    </recommendedName>
</protein>
<dbReference type="PROSITE" id="PS52041">
    <property type="entry name" value="TOPO_IIB"/>
    <property type="match status" value="1"/>
</dbReference>
<feature type="compositionally biased region" description="Pro residues" evidence="11">
    <location>
        <begin position="15"/>
        <end position="25"/>
    </location>
</feature>
<dbReference type="Gene3D" id="3.40.1360.10">
    <property type="match status" value="1"/>
</dbReference>
<evidence type="ECO:0000256" key="3">
    <source>
        <dbReference type="ARBA" id="ARBA00006559"/>
    </source>
</evidence>
<evidence type="ECO:0000256" key="5">
    <source>
        <dbReference type="ARBA" id="ARBA00022723"/>
    </source>
</evidence>
<dbReference type="EMBL" id="WVTA01000017">
    <property type="protein sequence ID" value="KAK3200968.1"/>
    <property type="molecule type" value="Genomic_DNA"/>
</dbReference>
<dbReference type="InterPro" id="IPR036388">
    <property type="entry name" value="WH-like_DNA-bd_sf"/>
</dbReference>
<dbReference type="Pfam" id="PF21180">
    <property type="entry name" value="TOP6A-Spo11_Toprim"/>
    <property type="match status" value="1"/>
</dbReference>
<comment type="caution">
    <text evidence="14">The sequence shown here is derived from an EMBL/GenBank/DDBJ whole genome shotgun (WGS) entry which is preliminary data.</text>
</comment>
<dbReference type="PANTHER" id="PTHR10848:SF0">
    <property type="entry name" value="MEIOTIC RECOMBINATION PROTEIN SPO11"/>
    <property type="match status" value="1"/>
</dbReference>
<dbReference type="GO" id="GO:0046872">
    <property type="term" value="F:metal ion binding"/>
    <property type="evidence" value="ECO:0007669"/>
    <property type="project" value="UniProtKB-KW"/>
</dbReference>
<feature type="domain" description="Spo11/DNA topoisomerase VI subunit A N-terminal" evidence="12">
    <location>
        <begin position="137"/>
        <end position="198"/>
    </location>
</feature>
<dbReference type="Proteomes" id="UP001280581">
    <property type="component" value="Unassembled WGS sequence"/>
</dbReference>
<dbReference type="Pfam" id="PF04406">
    <property type="entry name" value="TP6A_N"/>
    <property type="match status" value="1"/>
</dbReference>
<reference evidence="14 15" key="1">
    <citation type="submission" date="2021-02" db="EMBL/GenBank/DDBJ databases">
        <title>Genome assembly of Pseudopithomyces chartarum.</title>
        <authorList>
            <person name="Jauregui R."/>
            <person name="Singh J."/>
            <person name="Voisey C."/>
        </authorList>
    </citation>
    <scope>NUCLEOTIDE SEQUENCE [LARGE SCALE GENOMIC DNA]</scope>
    <source>
        <strain evidence="14 15">AGR01</strain>
    </source>
</reference>
<organism evidence="14 15">
    <name type="scientific">Pseudopithomyces chartarum</name>
    <dbReference type="NCBI Taxonomy" id="1892770"/>
    <lineage>
        <taxon>Eukaryota</taxon>
        <taxon>Fungi</taxon>
        <taxon>Dikarya</taxon>
        <taxon>Ascomycota</taxon>
        <taxon>Pezizomycotina</taxon>
        <taxon>Dothideomycetes</taxon>
        <taxon>Pleosporomycetidae</taxon>
        <taxon>Pleosporales</taxon>
        <taxon>Massarineae</taxon>
        <taxon>Didymosphaeriaceae</taxon>
        <taxon>Pseudopithomyces</taxon>
    </lineage>
</organism>
<dbReference type="GO" id="GO:0000706">
    <property type="term" value="P:meiotic DNA double-strand break processing"/>
    <property type="evidence" value="ECO:0007669"/>
    <property type="project" value="TreeGrafter"/>
</dbReference>
<dbReference type="GO" id="GO:0003918">
    <property type="term" value="F:DNA topoisomerase type II (double strand cut, ATP-hydrolyzing) activity"/>
    <property type="evidence" value="ECO:0007669"/>
    <property type="project" value="UniProtKB-UniRule"/>
</dbReference>